<proteinExistence type="inferred from homology"/>
<dbReference type="Proteomes" id="UP000287243">
    <property type="component" value="Chromosome"/>
</dbReference>
<dbReference type="EMBL" id="CP019384">
    <property type="protein sequence ID" value="QAT17018.1"/>
    <property type="molecule type" value="Genomic_DNA"/>
</dbReference>
<dbReference type="PANTHER" id="PTHR35279">
    <property type="match status" value="1"/>
</dbReference>
<dbReference type="InterPro" id="IPR023296">
    <property type="entry name" value="Glyco_hydro_beta-prop_sf"/>
</dbReference>
<dbReference type="PANTHER" id="PTHR35279:SF1">
    <property type="entry name" value="ARABINANASE_LEVANSUCRASE_INVERTASE"/>
    <property type="match status" value="1"/>
</dbReference>
<dbReference type="InterPro" id="IPR007184">
    <property type="entry name" value="Mannoside_phosphorylase"/>
</dbReference>
<dbReference type="Pfam" id="PF04041">
    <property type="entry name" value="Glyco_hydro_130"/>
    <property type="match status" value="1"/>
</dbReference>
<accession>A0A410P4L8</accession>
<organism evidence="4 5">
    <name type="scientific">Velamenicoccus archaeovorus</name>
    <dbReference type="NCBI Taxonomy" id="1930593"/>
    <lineage>
        <taxon>Bacteria</taxon>
        <taxon>Pseudomonadati</taxon>
        <taxon>Candidatus Omnitrophota</taxon>
        <taxon>Candidatus Velamenicoccus</taxon>
    </lineage>
</organism>
<evidence type="ECO:0008006" key="6">
    <source>
        <dbReference type="Google" id="ProtNLM"/>
    </source>
</evidence>
<dbReference type="GO" id="GO:0016757">
    <property type="term" value="F:glycosyltransferase activity"/>
    <property type="evidence" value="ECO:0007669"/>
    <property type="project" value="UniProtKB-KW"/>
</dbReference>
<keyword evidence="2" id="KW-0808">Transferase</keyword>
<keyword evidence="5" id="KW-1185">Reference proteome</keyword>
<keyword evidence="1" id="KW-0328">Glycosyltransferase</keyword>
<dbReference type="KEGG" id="vai:BU251_04345"/>
<evidence type="ECO:0000313" key="5">
    <source>
        <dbReference type="Proteomes" id="UP000287243"/>
    </source>
</evidence>
<dbReference type="SUPFAM" id="SSF75005">
    <property type="entry name" value="Arabinanase/levansucrase/invertase"/>
    <property type="match status" value="2"/>
</dbReference>
<dbReference type="AlphaFoldDB" id="A0A410P4L8"/>
<gene>
    <name evidence="4" type="ORF">BU251_04345</name>
</gene>
<evidence type="ECO:0000256" key="2">
    <source>
        <dbReference type="ARBA" id="ARBA00022679"/>
    </source>
</evidence>
<name>A0A410P4L8_VELA1</name>
<protein>
    <recommendedName>
        <fullName evidence="6">Glycosyl hydrolase family 32 N-terminal domain-containing protein</fullName>
    </recommendedName>
</protein>
<dbReference type="Gene3D" id="2.115.10.20">
    <property type="entry name" value="Glycosyl hydrolase domain, family 43"/>
    <property type="match status" value="3"/>
</dbReference>
<comment type="similarity">
    <text evidence="3">Belongs to the glycosyl hydrolase 130 family.</text>
</comment>
<sequence length="317" mass="35994">MVDCPFVFRPPGKDAFLFYTGRSTKSNLWGIGLAYSRDLIHWMKYPGNPVISSKHQGVLNHNIDAVAWLSYHNNDYLFFEAVEKHVNGLMKHWVNCCPYSLQRIAGSVYRKLYRSLSKTSSQVIQHAKGRAIGIAISRNKIHWQFETSNPVFAVGHKHSWDSCGVFSPCVLKFGEQFFLFYGGSDGKKVRTGLAVSRDLFSWRRNSEPILQPGCQGGWDESSALIVSILPLEDSYVAFYEGQNRFNEYGIGLAFSQDLIKWEKYIDNPILTKGSEEGYDSKVVNSPHVFMDSGQVYLFYGAKDLKKKGRCLMARLAL</sequence>
<evidence type="ECO:0000256" key="1">
    <source>
        <dbReference type="ARBA" id="ARBA00022676"/>
    </source>
</evidence>
<reference evidence="4 5" key="1">
    <citation type="submission" date="2017-01" db="EMBL/GenBank/DDBJ databases">
        <title>First insights into the biology of 'candidatus Vampirococcus archaeovorus'.</title>
        <authorList>
            <person name="Kizina J."/>
            <person name="Jordan S."/>
            <person name="Stueber K."/>
            <person name="Reinhardt R."/>
            <person name="Harder J."/>
        </authorList>
    </citation>
    <scope>NUCLEOTIDE SEQUENCE [LARGE SCALE GENOMIC DNA]</scope>
    <source>
        <strain evidence="4 5">LiM</strain>
    </source>
</reference>
<evidence type="ECO:0000313" key="4">
    <source>
        <dbReference type="EMBL" id="QAT17018.1"/>
    </source>
</evidence>
<evidence type="ECO:0000256" key="3">
    <source>
        <dbReference type="ARBA" id="ARBA00024356"/>
    </source>
</evidence>